<dbReference type="GO" id="GO:0005886">
    <property type="term" value="C:plasma membrane"/>
    <property type="evidence" value="ECO:0007669"/>
    <property type="project" value="UniProtKB-SubCell"/>
</dbReference>
<dbReference type="InterPro" id="IPR010619">
    <property type="entry name" value="ThrE-like_N"/>
</dbReference>
<evidence type="ECO:0000256" key="3">
    <source>
        <dbReference type="ARBA" id="ARBA00022692"/>
    </source>
</evidence>
<evidence type="ECO:0000259" key="8">
    <source>
        <dbReference type="Pfam" id="PF06738"/>
    </source>
</evidence>
<sequence length="256" mass="27542">MDKKEEYKLLIDTATLAGKLMLENGAEIYRVEDTIRRMLAVSRLKTGESYVTNTGIMVNLDDPSVDSMTVIRRISSRNMDLNMISLVNNISREFCAGNMDLKEAFHELKHLDGRQYSKLMIDLSIVGVAGFFALVFGGGFRDAITAGVDGALIALMLRFSKRLRLNGFIETVLCSVVLAAGAVLMAETFGHISSDKVIISAIMPIVPGAAFTTAIRDILQGDYVAGGAKALEAFVKVAAIVVGVGLGMICTGGVRL</sequence>
<comment type="subcellular location">
    <subcellularLocation>
        <location evidence="1">Cell membrane</location>
        <topology evidence="1">Multi-pass membrane protein</topology>
    </subcellularLocation>
</comment>
<dbReference type="InterPro" id="IPR050539">
    <property type="entry name" value="ThrE_Dicarb/AminoAcid_Exp"/>
</dbReference>
<dbReference type="EMBL" id="DVFT01000092">
    <property type="protein sequence ID" value="HIQ96119.1"/>
    <property type="molecule type" value="Genomic_DNA"/>
</dbReference>
<keyword evidence="5 7" id="KW-0472">Membrane</keyword>
<evidence type="ECO:0000256" key="1">
    <source>
        <dbReference type="ARBA" id="ARBA00004651"/>
    </source>
</evidence>
<evidence type="ECO:0000313" key="10">
    <source>
        <dbReference type="Proteomes" id="UP000886886"/>
    </source>
</evidence>
<dbReference type="GO" id="GO:0022857">
    <property type="term" value="F:transmembrane transporter activity"/>
    <property type="evidence" value="ECO:0007669"/>
    <property type="project" value="InterPro"/>
</dbReference>
<reference evidence="9" key="1">
    <citation type="submission" date="2020-10" db="EMBL/GenBank/DDBJ databases">
        <authorList>
            <person name="Gilroy R."/>
        </authorList>
    </citation>
    <scope>NUCLEOTIDE SEQUENCE</scope>
    <source>
        <strain evidence="9">ChiSjej3B21-11622</strain>
    </source>
</reference>
<feature type="transmembrane region" description="Helical" evidence="7">
    <location>
        <begin position="119"/>
        <end position="137"/>
    </location>
</feature>
<name>A0A9D0ZUM6_9FIRM</name>
<keyword evidence="4 7" id="KW-1133">Transmembrane helix</keyword>
<evidence type="ECO:0000256" key="2">
    <source>
        <dbReference type="ARBA" id="ARBA00022475"/>
    </source>
</evidence>
<keyword evidence="3 7" id="KW-0812">Transmembrane</keyword>
<feature type="transmembrane region" description="Helical" evidence="7">
    <location>
        <begin position="231"/>
        <end position="254"/>
    </location>
</feature>
<dbReference type="GO" id="GO:0015744">
    <property type="term" value="P:succinate transport"/>
    <property type="evidence" value="ECO:0007669"/>
    <property type="project" value="TreeGrafter"/>
</dbReference>
<gene>
    <name evidence="9" type="ORF">IAB26_06120</name>
</gene>
<feature type="domain" description="Threonine/serine exporter-like N-terminal" evidence="8">
    <location>
        <begin position="13"/>
        <end position="248"/>
    </location>
</feature>
<evidence type="ECO:0000256" key="6">
    <source>
        <dbReference type="ARBA" id="ARBA00034125"/>
    </source>
</evidence>
<evidence type="ECO:0000313" key="9">
    <source>
        <dbReference type="EMBL" id="HIQ96119.1"/>
    </source>
</evidence>
<keyword evidence="2" id="KW-1003">Cell membrane</keyword>
<accession>A0A9D0ZUM6</accession>
<dbReference type="PANTHER" id="PTHR34390:SF2">
    <property type="entry name" value="SUCCINATE TRANSPORTER SUBUNIT YJJP-RELATED"/>
    <property type="match status" value="1"/>
</dbReference>
<dbReference type="Proteomes" id="UP000886886">
    <property type="component" value="Unassembled WGS sequence"/>
</dbReference>
<comment type="similarity">
    <text evidence="6">Belongs to the ThrE exporter (TC 2.A.79) family.</text>
</comment>
<organism evidence="9 10">
    <name type="scientific">Candidatus Limivivens merdigallinarum</name>
    <dbReference type="NCBI Taxonomy" id="2840859"/>
    <lineage>
        <taxon>Bacteria</taxon>
        <taxon>Bacillati</taxon>
        <taxon>Bacillota</taxon>
        <taxon>Clostridia</taxon>
        <taxon>Lachnospirales</taxon>
        <taxon>Lachnospiraceae</taxon>
        <taxon>Lachnospiraceae incertae sedis</taxon>
        <taxon>Candidatus Limivivens</taxon>
    </lineage>
</organism>
<dbReference type="Pfam" id="PF06738">
    <property type="entry name" value="ThrE"/>
    <property type="match status" value="1"/>
</dbReference>
<reference evidence="9" key="2">
    <citation type="journal article" date="2021" name="PeerJ">
        <title>Extensive microbial diversity within the chicken gut microbiome revealed by metagenomics and culture.</title>
        <authorList>
            <person name="Gilroy R."/>
            <person name="Ravi A."/>
            <person name="Getino M."/>
            <person name="Pursley I."/>
            <person name="Horton D.L."/>
            <person name="Alikhan N.F."/>
            <person name="Baker D."/>
            <person name="Gharbi K."/>
            <person name="Hall N."/>
            <person name="Watson M."/>
            <person name="Adriaenssens E.M."/>
            <person name="Foster-Nyarko E."/>
            <person name="Jarju S."/>
            <person name="Secka A."/>
            <person name="Antonio M."/>
            <person name="Oren A."/>
            <person name="Chaudhuri R.R."/>
            <person name="La Ragione R."/>
            <person name="Hildebrand F."/>
            <person name="Pallen M.J."/>
        </authorList>
    </citation>
    <scope>NUCLEOTIDE SEQUENCE</scope>
    <source>
        <strain evidence="9">ChiSjej3B21-11622</strain>
    </source>
</reference>
<evidence type="ECO:0000256" key="7">
    <source>
        <dbReference type="SAM" id="Phobius"/>
    </source>
</evidence>
<comment type="caution">
    <text evidence="9">The sequence shown here is derived from an EMBL/GenBank/DDBJ whole genome shotgun (WGS) entry which is preliminary data.</text>
</comment>
<feature type="transmembrane region" description="Helical" evidence="7">
    <location>
        <begin position="167"/>
        <end position="186"/>
    </location>
</feature>
<evidence type="ECO:0000256" key="4">
    <source>
        <dbReference type="ARBA" id="ARBA00022989"/>
    </source>
</evidence>
<dbReference type="PANTHER" id="PTHR34390">
    <property type="entry name" value="UPF0442 PROTEIN YJJB-RELATED"/>
    <property type="match status" value="1"/>
</dbReference>
<protein>
    <submittedName>
        <fullName evidence="9">Threonine/serine exporter family protein</fullName>
    </submittedName>
</protein>
<feature type="transmembrane region" description="Helical" evidence="7">
    <location>
        <begin position="198"/>
        <end position="219"/>
    </location>
</feature>
<evidence type="ECO:0000256" key="5">
    <source>
        <dbReference type="ARBA" id="ARBA00023136"/>
    </source>
</evidence>
<proteinExistence type="inferred from homology"/>
<dbReference type="AlphaFoldDB" id="A0A9D0ZUM6"/>